<feature type="transmembrane region" description="Helical" evidence="1">
    <location>
        <begin position="34"/>
        <end position="53"/>
    </location>
</feature>
<evidence type="ECO:0000256" key="1">
    <source>
        <dbReference type="SAM" id="Phobius"/>
    </source>
</evidence>
<dbReference type="Proteomes" id="UP001268683">
    <property type="component" value="Chromosome"/>
</dbReference>
<name>A0AA52H9W5_9PROT</name>
<evidence type="ECO:0000313" key="2">
    <source>
        <dbReference type="EMBL" id="WND03621.1"/>
    </source>
</evidence>
<proteinExistence type="predicted"/>
<protein>
    <recommendedName>
        <fullName evidence="4">Glycine zipper family protein</fullName>
    </recommendedName>
</protein>
<accession>A0AA52H9W5</accession>
<organism evidence="2 3">
    <name type="scientific">Temperatibacter marinus</name>
    <dbReference type="NCBI Taxonomy" id="1456591"/>
    <lineage>
        <taxon>Bacteria</taxon>
        <taxon>Pseudomonadati</taxon>
        <taxon>Pseudomonadota</taxon>
        <taxon>Alphaproteobacteria</taxon>
        <taxon>Kordiimonadales</taxon>
        <taxon>Temperatibacteraceae</taxon>
        <taxon>Temperatibacter</taxon>
    </lineage>
</organism>
<evidence type="ECO:0008006" key="4">
    <source>
        <dbReference type="Google" id="ProtNLM"/>
    </source>
</evidence>
<dbReference type="AlphaFoldDB" id="A0AA52H9W5"/>
<dbReference type="RefSeq" id="WP_310799474.1">
    <property type="nucleotide sequence ID" value="NZ_CP123872.1"/>
</dbReference>
<keyword evidence="1" id="KW-0812">Transmembrane</keyword>
<keyword evidence="1" id="KW-0472">Membrane</keyword>
<gene>
    <name evidence="2" type="ORF">QGN29_04440</name>
</gene>
<sequence length="58" mass="6247">MNNQKDNKPINWAGVATLVGAGIGSFIGLEYDHIILYTLIGALIGLLVGTYVTKKRKS</sequence>
<dbReference type="KEGG" id="tmk:QGN29_04440"/>
<evidence type="ECO:0000313" key="3">
    <source>
        <dbReference type="Proteomes" id="UP001268683"/>
    </source>
</evidence>
<feature type="transmembrane region" description="Helical" evidence="1">
    <location>
        <begin position="12"/>
        <end position="28"/>
    </location>
</feature>
<reference evidence="2" key="1">
    <citation type="submission" date="2023-04" db="EMBL/GenBank/DDBJ databases">
        <title>Complete genome sequence of Temperatibacter marinus.</title>
        <authorList>
            <person name="Rong J.-C."/>
            <person name="Yi M.-L."/>
            <person name="Zhao Q."/>
        </authorList>
    </citation>
    <scope>NUCLEOTIDE SEQUENCE</scope>
    <source>
        <strain evidence="2">NBRC 110045</strain>
    </source>
</reference>
<dbReference type="EMBL" id="CP123872">
    <property type="protein sequence ID" value="WND03621.1"/>
    <property type="molecule type" value="Genomic_DNA"/>
</dbReference>
<keyword evidence="3" id="KW-1185">Reference proteome</keyword>
<keyword evidence="1" id="KW-1133">Transmembrane helix</keyword>